<feature type="transmembrane region" description="Helical" evidence="15">
    <location>
        <begin position="356"/>
        <end position="376"/>
    </location>
</feature>
<evidence type="ECO:0000256" key="5">
    <source>
        <dbReference type="ARBA" id="ARBA00022763"/>
    </source>
</evidence>
<dbReference type="GO" id="GO:0016787">
    <property type="term" value="F:hydrolase activity"/>
    <property type="evidence" value="ECO:0007669"/>
    <property type="project" value="UniProtKB-KW"/>
</dbReference>
<evidence type="ECO:0000256" key="13">
    <source>
        <dbReference type="ARBA" id="ARBA00047995"/>
    </source>
</evidence>
<keyword evidence="15" id="KW-0812">Transmembrane</keyword>
<evidence type="ECO:0000256" key="12">
    <source>
        <dbReference type="ARBA" id="ARBA00023242"/>
    </source>
</evidence>
<proteinExistence type="inferred from homology"/>
<dbReference type="GO" id="GO:0003678">
    <property type="term" value="F:DNA helicase activity"/>
    <property type="evidence" value="ECO:0007669"/>
    <property type="project" value="UniProtKB-EC"/>
</dbReference>
<dbReference type="Pfam" id="PF00892">
    <property type="entry name" value="EamA"/>
    <property type="match status" value="2"/>
</dbReference>
<feature type="transmembrane region" description="Helical" evidence="15">
    <location>
        <begin position="322"/>
        <end position="344"/>
    </location>
</feature>
<dbReference type="InterPro" id="IPR000620">
    <property type="entry name" value="EamA_dom"/>
</dbReference>
<sequence length="954" mass="103394">MTPSSEAPQTRHAKKWLDDDDGDSDSEGDEIIDLLSTPEPLKRDAAGKRLLDPDAFRSLTASPASANGGVPPAHLRGPSPRRRTQTWKSKASNMWAMFWEQNRGVVLVALSQMFGSLMNLAARLLELEGEGMHPFQILFARMGLTTLISCIYMYKVKVPHFPFGPREVRGLLIARGMTGFFGIYGMWYSMMYLPLAEATVISFLAPSVAGYVCHVLIHDPFTRKEQIASVLALVGVVFIARPTSLFSSSAAAEGAQTAAGINATAAATNVTGPAPHMGGEATPAQRLTAIGVALVGVLGASGAFTTIRWIGKRAHPLISVNYFSTWCTLVSTVVLLLAPVLNIGQPAIHFALPTSLRQWLLLLFLGSCGMIMQFLLTSGLAGERSNRATAMVYTQMLFAAGFDKWIFGHEMGVVSLIGCGFIIGSALWVALTKKEKDTNRSSADVETGAAIEGEPMLRHNNRGEQDGEADEIALELRRLSSTRLPSNNTDCYNGAHLSTVKMVQISEVKGNNRDNRTAAHTHIRGLGLNVHGFAEKQAGGFVGQTTAREACGVVVDLIKAHKMAGRGVLLAGGPGTGKTALALAISQELGTKIPFCPITGSEIYSTEVKKTEVLMENFRRAIGLKVRETKEVYEGEVTELTPEEAENPLGGYGKTVSTLLVGLKSAKGQKKLRLDPSIYEAIQKERVTVGDVVYIEANTGACKRVGRSDAYATEFDLEAEEYVPIPKGDVHKKKEIVQDVTLHDLDVANSRPQGGQDIMSMMGQLMKPKMTEITDKLRSEINKVVSKYIDQGVAELVPGVLFIDEAQMLDIECFTYLNRALESQISPIVVLASNRGMATIRGTEDLIAAHGVPPDFLARLLIIPTTPYDADEIKRIVRIRATVEGVSITDAAIDKISAHGVRISLRYCLQLILARVNGRSQIDVQDVAECEDLFLDARRSADVLSSELGRGFIS</sequence>
<name>A0AAJ0BY34_9PEZI</name>
<evidence type="ECO:0000256" key="11">
    <source>
        <dbReference type="ARBA" id="ARBA00023204"/>
    </source>
</evidence>
<evidence type="ECO:0000256" key="4">
    <source>
        <dbReference type="ARBA" id="ARBA00022741"/>
    </source>
</evidence>
<keyword evidence="4" id="KW-0547">Nucleotide-binding</keyword>
<dbReference type="AlphaFoldDB" id="A0AAJ0BY34"/>
<dbReference type="Gene3D" id="2.40.50.360">
    <property type="entry name" value="RuvB-like helicase, domain II"/>
    <property type="match status" value="1"/>
</dbReference>
<dbReference type="InterPro" id="IPR010339">
    <property type="entry name" value="TIP49_P-loop"/>
</dbReference>
<keyword evidence="8" id="KW-0067">ATP-binding</keyword>
<evidence type="ECO:0000256" key="6">
    <source>
        <dbReference type="ARBA" id="ARBA00022801"/>
    </source>
</evidence>
<evidence type="ECO:0000256" key="8">
    <source>
        <dbReference type="ARBA" id="ARBA00022840"/>
    </source>
</evidence>
<keyword evidence="15" id="KW-0472">Membrane</keyword>
<keyword evidence="15" id="KW-1133">Transmembrane helix</keyword>
<dbReference type="GO" id="GO:0005634">
    <property type="term" value="C:nucleus"/>
    <property type="evidence" value="ECO:0007669"/>
    <property type="project" value="UniProtKB-SubCell"/>
</dbReference>
<evidence type="ECO:0000256" key="1">
    <source>
        <dbReference type="ARBA" id="ARBA00004123"/>
    </source>
</evidence>
<evidence type="ECO:0000256" key="3">
    <source>
        <dbReference type="ARBA" id="ARBA00012551"/>
    </source>
</evidence>
<comment type="caution">
    <text evidence="17">The sequence shown here is derived from an EMBL/GenBank/DDBJ whole genome shotgun (WGS) entry which is preliminary data.</text>
</comment>
<feature type="region of interest" description="Disordered" evidence="14">
    <location>
        <begin position="61"/>
        <end position="86"/>
    </location>
</feature>
<dbReference type="PANTHER" id="PTHR11093">
    <property type="entry name" value="RUVB-RELATED REPTIN AND PONTIN"/>
    <property type="match status" value="1"/>
</dbReference>
<dbReference type="InterPro" id="IPR003593">
    <property type="entry name" value="AAA+_ATPase"/>
</dbReference>
<dbReference type="Gene3D" id="3.40.50.300">
    <property type="entry name" value="P-loop containing nucleotide triphosphate hydrolases"/>
    <property type="match status" value="1"/>
</dbReference>
<evidence type="ECO:0000256" key="7">
    <source>
        <dbReference type="ARBA" id="ARBA00022806"/>
    </source>
</evidence>
<evidence type="ECO:0000256" key="9">
    <source>
        <dbReference type="ARBA" id="ARBA00022853"/>
    </source>
</evidence>
<dbReference type="InterPro" id="IPR027238">
    <property type="entry name" value="RuvB-like"/>
</dbReference>
<keyword evidence="11" id="KW-0234">DNA repair</keyword>
<feature type="domain" description="AAA+ ATPase" evidence="16">
    <location>
        <begin position="564"/>
        <end position="854"/>
    </location>
</feature>
<keyword evidence="12" id="KW-0539">Nucleus</keyword>
<feature type="transmembrane region" description="Helical" evidence="15">
    <location>
        <begin position="199"/>
        <end position="217"/>
    </location>
</feature>
<evidence type="ECO:0000313" key="18">
    <source>
        <dbReference type="Proteomes" id="UP001244011"/>
    </source>
</evidence>
<dbReference type="FunFam" id="2.40.50.360:FF:000001">
    <property type="entry name" value="RuvB-like helicase"/>
    <property type="match status" value="1"/>
</dbReference>
<evidence type="ECO:0000313" key="17">
    <source>
        <dbReference type="EMBL" id="KAK1765528.1"/>
    </source>
</evidence>
<dbReference type="Pfam" id="PF17856">
    <property type="entry name" value="TIP49_C"/>
    <property type="match status" value="1"/>
</dbReference>
<dbReference type="SUPFAM" id="SSF52540">
    <property type="entry name" value="P-loop containing nucleoside triphosphate hydrolases"/>
    <property type="match status" value="1"/>
</dbReference>
<comment type="subcellular location">
    <subcellularLocation>
        <location evidence="1">Nucleus</location>
    </subcellularLocation>
</comment>
<dbReference type="InterPro" id="IPR037185">
    <property type="entry name" value="EmrE-like"/>
</dbReference>
<protein>
    <recommendedName>
        <fullName evidence="3">DNA helicase</fullName>
        <ecNumber evidence="3">3.6.4.12</ecNumber>
    </recommendedName>
</protein>
<comment type="catalytic activity">
    <reaction evidence="13">
        <text>ATP + H2O = ADP + phosphate + H(+)</text>
        <dbReference type="Rhea" id="RHEA:13065"/>
        <dbReference type="ChEBI" id="CHEBI:15377"/>
        <dbReference type="ChEBI" id="CHEBI:15378"/>
        <dbReference type="ChEBI" id="CHEBI:30616"/>
        <dbReference type="ChEBI" id="CHEBI:43474"/>
        <dbReference type="ChEBI" id="CHEBI:456216"/>
        <dbReference type="EC" id="3.6.4.12"/>
    </reaction>
</comment>
<dbReference type="EC" id="3.6.4.12" evidence="3"/>
<dbReference type="GO" id="GO:0006325">
    <property type="term" value="P:chromatin organization"/>
    <property type="evidence" value="ECO:0007669"/>
    <property type="project" value="UniProtKB-KW"/>
</dbReference>
<feature type="compositionally biased region" description="Acidic residues" evidence="14">
    <location>
        <begin position="18"/>
        <end position="32"/>
    </location>
</feature>
<dbReference type="InterPro" id="IPR041048">
    <property type="entry name" value="RuvB-like_C"/>
</dbReference>
<keyword evidence="9" id="KW-0156">Chromatin regulator</keyword>
<feature type="transmembrane region" description="Helical" evidence="15">
    <location>
        <begin position="413"/>
        <end position="431"/>
    </location>
</feature>
<evidence type="ECO:0000256" key="15">
    <source>
        <dbReference type="SAM" id="Phobius"/>
    </source>
</evidence>
<evidence type="ECO:0000256" key="14">
    <source>
        <dbReference type="SAM" id="MobiDB-lite"/>
    </source>
</evidence>
<dbReference type="InterPro" id="IPR042487">
    <property type="entry name" value="RuvBL1/2_DNA/RNA_bd_dom"/>
</dbReference>
<keyword evidence="6" id="KW-0378">Hydrolase</keyword>
<comment type="similarity">
    <text evidence="2">Belongs to the RuvB family.</text>
</comment>
<dbReference type="GO" id="GO:0005524">
    <property type="term" value="F:ATP binding"/>
    <property type="evidence" value="ECO:0007669"/>
    <property type="project" value="UniProtKB-KW"/>
</dbReference>
<keyword evidence="18" id="KW-1185">Reference proteome</keyword>
<dbReference type="GeneID" id="85314342"/>
<keyword evidence="7" id="KW-0347">Helicase</keyword>
<feature type="transmembrane region" description="Helical" evidence="15">
    <location>
        <begin position="168"/>
        <end position="187"/>
    </location>
</feature>
<dbReference type="Gene3D" id="1.10.8.60">
    <property type="match status" value="1"/>
</dbReference>
<feature type="region of interest" description="Disordered" evidence="14">
    <location>
        <begin position="1"/>
        <end position="47"/>
    </location>
</feature>
<keyword evidence="10" id="KW-0010">Activator</keyword>
<dbReference type="GO" id="GO:0006281">
    <property type="term" value="P:DNA repair"/>
    <property type="evidence" value="ECO:0007669"/>
    <property type="project" value="UniProtKB-KW"/>
</dbReference>
<feature type="transmembrane region" description="Helical" evidence="15">
    <location>
        <begin position="137"/>
        <end position="156"/>
    </location>
</feature>
<keyword evidence="5" id="KW-0227">DNA damage</keyword>
<feature type="transmembrane region" description="Helical" evidence="15">
    <location>
        <begin position="287"/>
        <end position="310"/>
    </location>
</feature>
<organism evidence="17 18">
    <name type="scientific">Phialemonium atrogriseum</name>
    <dbReference type="NCBI Taxonomy" id="1093897"/>
    <lineage>
        <taxon>Eukaryota</taxon>
        <taxon>Fungi</taxon>
        <taxon>Dikarya</taxon>
        <taxon>Ascomycota</taxon>
        <taxon>Pezizomycotina</taxon>
        <taxon>Sordariomycetes</taxon>
        <taxon>Sordariomycetidae</taxon>
        <taxon>Cephalothecales</taxon>
        <taxon>Cephalothecaceae</taxon>
        <taxon>Phialemonium</taxon>
    </lineage>
</organism>
<dbReference type="SUPFAM" id="SSF103481">
    <property type="entry name" value="Multidrug resistance efflux transporter EmrE"/>
    <property type="match status" value="2"/>
</dbReference>
<accession>A0AAJ0BY34</accession>
<feature type="transmembrane region" description="Helical" evidence="15">
    <location>
        <begin position="229"/>
        <end position="247"/>
    </location>
</feature>
<gene>
    <name evidence="17" type="ORF">QBC33DRAFT_579645</name>
</gene>
<dbReference type="Proteomes" id="UP001244011">
    <property type="component" value="Unassembled WGS sequence"/>
</dbReference>
<dbReference type="SMART" id="SM00382">
    <property type="entry name" value="AAA"/>
    <property type="match status" value="1"/>
</dbReference>
<evidence type="ECO:0000256" key="2">
    <source>
        <dbReference type="ARBA" id="ARBA00007519"/>
    </source>
</evidence>
<feature type="transmembrane region" description="Helical" evidence="15">
    <location>
        <begin position="104"/>
        <end position="125"/>
    </location>
</feature>
<evidence type="ECO:0000256" key="10">
    <source>
        <dbReference type="ARBA" id="ARBA00023159"/>
    </source>
</evidence>
<dbReference type="InterPro" id="IPR027417">
    <property type="entry name" value="P-loop_NTPase"/>
</dbReference>
<dbReference type="EMBL" id="MU839015">
    <property type="protein sequence ID" value="KAK1765528.1"/>
    <property type="molecule type" value="Genomic_DNA"/>
</dbReference>
<dbReference type="GO" id="GO:0016020">
    <property type="term" value="C:membrane"/>
    <property type="evidence" value="ECO:0007669"/>
    <property type="project" value="InterPro"/>
</dbReference>
<evidence type="ECO:0000259" key="16">
    <source>
        <dbReference type="SMART" id="SM00382"/>
    </source>
</evidence>
<reference evidence="17" key="1">
    <citation type="submission" date="2023-06" db="EMBL/GenBank/DDBJ databases">
        <title>Genome-scale phylogeny and comparative genomics of the fungal order Sordariales.</title>
        <authorList>
            <consortium name="Lawrence Berkeley National Laboratory"/>
            <person name="Hensen N."/>
            <person name="Bonometti L."/>
            <person name="Westerberg I."/>
            <person name="Brannstrom I.O."/>
            <person name="Guillou S."/>
            <person name="Cros-Aarteil S."/>
            <person name="Calhoun S."/>
            <person name="Haridas S."/>
            <person name="Kuo A."/>
            <person name="Mondo S."/>
            <person name="Pangilinan J."/>
            <person name="Riley R."/>
            <person name="Labutti K."/>
            <person name="Andreopoulos B."/>
            <person name="Lipzen A."/>
            <person name="Chen C."/>
            <person name="Yanf M."/>
            <person name="Daum C."/>
            <person name="Ng V."/>
            <person name="Clum A."/>
            <person name="Steindorff A."/>
            <person name="Ohm R."/>
            <person name="Martin F."/>
            <person name="Silar P."/>
            <person name="Natvig D."/>
            <person name="Lalanne C."/>
            <person name="Gautier V."/>
            <person name="Ament-Velasquez S.L."/>
            <person name="Kruys A."/>
            <person name="Hutchinson M.I."/>
            <person name="Powell A.J."/>
            <person name="Barry K."/>
            <person name="Miller A.N."/>
            <person name="Grigoriev I.V."/>
            <person name="Debuchy R."/>
            <person name="Gladieux P."/>
            <person name="Thoren M.H."/>
            <person name="Johannesson H."/>
        </authorList>
    </citation>
    <scope>NUCLEOTIDE SEQUENCE</scope>
    <source>
        <strain evidence="17">8032-3</strain>
    </source>
</reference>
<dbReference type="RefSeq" id="XP_060281741.1">
    <property type="nucleotide sequence ID" value="XM_060431155.1"/>
</dbReference>
<dbReference type="Pfam" id="PF06068">
    <property type="entry name" value="TIP49"/>
    <property type="match status" value="1"/>
</dbReference>